<proteinExistence type="predicted"/>
<sequence length="245" mass="27520">MQNAKLVISGLVAIMVSAVAVSWWARERAASEHDVILTFSAQAQGAPIVFDTYAYDNPGGPGRVRLRDFRFYLSNISLESEEAVYVEPDSYHLVRFDNPEASDTIRLEAVPLNRVARVTFSIGVDAEANSSIEVRGDLDPNSQMAWNWEVGYKFVMFEGNLMLDDQEQPLVYHVGFSENRRELLFELDMARLATDLGPVHFVVDVMKLFEGTTQIDLGKLTSVKFDREDAGQLADNYAKMIEIAD</sequence>
<reference evidence="3 4" key="1">
    <citation type="submission" date="2022-10" db="EMBL/GenBank/DDBJ databases">
        <title>Ruegeria sp. nov., isolated from ocean surface water.</title>
        <authorList>
            <person name="He W."/>
            <person name="Wang L."/>
            <person name="Zhang D.-F."/>
        </authorList>
    </citation>
    <scope>NUCLEOTIDE SEQUENCE [LARGE SCALE GENOMIC DNA]</scope>
    <source>
        <strain evidence="3 4">WL0004</strain>
    </source>
</reference>
<dbReference type="Pfam" id="PF20243">
    <property type="entry name" value="MbnP"/>
    <property type="match status" value="1"/>
</dbReference>
<comment type="caution">
    <text evidence="3">The sequence shown here is derived from an EMBL/GenBank/DDBJ whole genome shotgun (WGS) entry which is preliminary data.</text>
</comment>
<dbReference type="InterPro" id="IPR046863">
    <property type="entry name" value="MbnP-like_dom"/>
</dbReference>
<dbReference type="Proteomes" id="UP001321014">
    <property type="component" value="Unassembled WGS sequence"/>
</dbReference>
<keyword evidence="4" id="KW-1185">Reference proteome</keyword>
<dbReference type="RefSeq" id="WP_263389849.1">
    <property type="nucleotide sequence ID" value="NZ_JAOVQN010000025.1"/>
</dbReference>
<evidence type="ECO:0000256" key="1">
    <source>
        <dbReference type="SAM" id="Phobius"/>
    </source>
</evidence>
<evidence type="ECO:0000259" key="2">
    <source>
        <dbReference type="Pfam" id="PF20243"/>
    </source>
</evidence>
<evidence type="ECO:0000313" key="4">
    <source>
        <dbReference type="Proteomes" id="UP001321014"/>
    </source>
</evidence>
<evidence type="ECO:0000313" key="3">
    <source>
        <dbReference type="EMBL" id="MCU9839959.1"/>
    </source>
</evidence>
<organism evidence="3 4">
    <name type="scientific">Ruegeria marisflavi</name>
    <dbReference type="NCBI Taxonomy" id="2984152"/>
    <lineage>
        <taxon>Bacteria</taxon>
        <taxon>Pseudomonadati</taxon>
        <taxon>Pseudomonadota</taxon>
        <taxon>Alphaproteobacteria</taxon>
        <taxon>Rhodobacterales</taxon>
        <taxon>Roseobacteraceae</taxon>
        <taxon>Ruegeria</taxon>
    </lineage>
</organism>
<protein>
    <recommendedName>
        <fullName evidence="2">Copper-binding protein MbnP-like domain-containing protein</fullName>
    </recommendedName>
</protein>
<keyword evidence="1" id="KW-0472">Membrane</keyword>
<name>A0ABT2WVM3_9RHOB</name>
<keyword evidence="1" id="KW-0812">Transmembrane</keyword>
<feature type="domain" description="Copper-binding protein MbnP-like" evidence="2">
    <location>
        <begin position="34"/>
        <end position="217"/>
    </location>
</feature>
<gene>
    <name evidence="3" type="ORF">OEZ49_19495</name>
</gene>
<dbReference type="EMBL" id="JAOVQN010000025">
    <property type="protein sequence ID" value="MCU9839959.1"/>
    <property type="molecule type" value="Genomic_DNA"/>
</dbReference>
<accession>A0ABT2WVM3</accession>
<keyword evidence="1" id="KW-1133">Transmembrane helix</keyword>
<feature type="transmembrane region" description="Helical" evidence="1">
    <location>
        <begin position="6"/>
        <end position="25"/>
    </location>
</feature>